<evidence type="ECO:0000313" key="2">
    <source>
        <dbReference type="Proteomes" id="UP000515733"/>
    </source>
</evidence>
<gene>
    <name evidence="1" type="ORF">DENOEST_0727</name>
</gene>
<reference evidence="1 2" key="1">
    <citation type="submission" date="2020-03" db="EMBL/GenBank/DDBJ databases">
        <authorList>
            <consortium name="Genoscope - CEA"/>
            <person name="William W."/>
        </authorList>
    </citation>
    <scope>NUCLEOTIDE SEQUENCE [LARGE SCALE GENOMIC DNA]</scope>
    <source>
        <strain evidence="2">DSM 16959</strain>
    </source>
</reference>
<dbReference type="KEGG" id="doe:DENOEST_0727"/>
<keyword evidence="1" id="KW-0812">Transmembrane</keyword>
<sequence>MPKLRLPPTGGSLLLLCGVFLLAGLIGHDPWKVDDAMHLGVAYEFATQGDWLRPRIGHDPWFVTPPLYHWIAGLLGSLGKDWLAFADAARLATALFGALLLWGLGQAALALHGDADSHRGAPLLLLGTLGLLTPIHDAQPAILLLAAQAFFLHGLARIPSVPRSAAPIMALSLAAALLSAGTLALFLTLPVLAISLALAPWRSRISLLFLILGVLGGLALAALWPILLAWQQPELLPLLWKAEEARLTLRFGAARTLDHVALLGWAAWPLLPLAGWSLWINRRQLSAPGLLLPLAATLAALITIILWEVPRPLQHLPIYVPLALLAVAGVPRLRRGAANAFDWFGMMTFTLVGGLIWLGGIAMITGEPARVAKNFLKAEPGFVGQFKLLPLLAALLLTGLWLWSLFRLPKSPWRAVTHWAIGMTLTWGLLACLWMPWIDYGKTYRPVALSLEQALTGNRKCINARNLGDSQKASLRYFIGLAPIGRPDCPWLLTQSTERKEPAPEGWHLVWTGHRPGDRLEKLRLYRRD</sequence>
<evidence type="ECO:0000313" key="1">
    <source>
        <dbReference type="EMBL" id="CAB1367892.1"/>
    </source>
</evidence>
<dbReference type="Proteomes" id="UP000515733">
    <property type="component" value="Chromosome"/>
</dbReference>
<accession>A0A6S6XYF2</accession>
<keyword evidence="2" id="KW-1185">Reference proteome</keyword>
<organism evidence="1 2">
    <name type="scientific">Denitratisoma oestradiolicum</name>
    <dbReference type="NCBI Taxonomy" id="311182"/>
    <lineage>
        <taxon>Bacteria</taxon>
        <taxon>Pseudomonadati</taxon>
        <taxon>Pseudomonadota</taxon>
        <taxon>Betaproteobacteria</taxon>
        <taxon>Nitrosomonadales</taxon>
        <taxon>Sterolibacteriaceae</taxon>
        <taxon>Denitratisoma</taxon>
    </lineage>
</organism>
<dbReference type="OrthoDB" id="8556356at2"/>
<protein>
    <submittedName>
        <fullName evidence="1">Transmembrane protein</fullName>
    </submittedName>
</protein>
<proteinExistence type="predicted"/>
<keyword evidence="1" id="KW-0472">Membrane</keyword>
<dbReference type="AlphaFoldDB" id="A0A6S6XYF2"/>
<dbReference type="EMBL" id="LR778301">
    <property type="protein sequence ID" value="CAB1367892.1"/>
    <property type="molecule type" value="Genomic_DNA"/>
</dbReference>
<name>A0A6S6XYF2_9PROT</name>
<dbReference type="RefSeq" id="WP_145770011.1">
    <property type="nucleotide sequence ID" value="NZ_LR778301.1"/>
</dbReference>